<comment type="function">
    <text evidence="1 8">Probably binds the 23S rRNA.</text>
</comment>
<evidence type="ECO:0000256" key="3">
    <source>
        <dbReference type="ARBA" id="ARBA00022730"/>
    </source>
</evidence>
<dbReference type="Gene3D" id="3.40.1370.10">
    <property type="match status" value="1"/>
</dbReference>
<keyword evidence="3 8" id="KW-0699">rRNA-binding</keyword>
<dbReference type="EMBL" id="LT622864">
    <property type="protein sequence ID" value="SCW21593.1"/>
    <property type="molecule type" value="Genomic_DNA"/>
</dbReference>
<gene>
    <name evidence="8 10" type="primary">rpl4</name>
    <name evidence="10" type="ORF">HV04060_167</name>
</gene>
<evidence type="ECO:0000256" key="6">
    <source>
        <dbReference type="ARBA" id="ARBA00023274"/>
    </source>
</evidence>
<comment type="subunit">
    <text evidence="8">Part of the 50S ribosomal subunit.</text>
</comment>
<evidence type="ECO:0000256" key="9">
    <source>
        <dbReference type="SAM" id="MobiDB-lite"/>
    </source>
</evidence>
<keyword evidence="6 8" id="KW-0687">Ribonucleoprotein</keyword>
<dbReference type="GeneID" id="29998462"/>
<dbReference type="HAMAP" id="MF_01328_B">
    <property type="entry name" value="Ribosomal_uL4_B"/>
    <property type="match status" value="1"/>
</dbReference>
<keyword evidence="10" id="KW-0934">Plastid</keyword>
<reference evidence="10" key="2">
    <citation type="submission" date="2016-10" db="EMBL/GenBank/DDBJ databases">
        <authorList>
            <person name="de Groot N.N."/>
        </authorList>
    </citation>
    <scope>NUCLEOTIDE SEQUENCE</scope>
    <source>
        <strain evidence="10">HV04060</strain>
    </source>
</reference>
<dbReference type="GO" id="GO:0003735">
    <property type="term" value="F:structural constituent of ribosome"/>
    <property type="evidence" value="ECO:0007669"/>
    <property type="project" value="InterPro"/>
</dbReference>
<evidence type="ECO:0000256" key="8">
    <source>
        <dbReference type="HAMAP-Rule" id="MF_01328"/>
    </source>
</evidence>
<protein>
    <recommendedName>
        <fullName evidence="7 8">Large ribosomal subunit protein uL4c</fullName>
    </recommendedName>
</protein>
<dbReference type="Pfam" id="PF00573">
    <property type="entry name" value="Ribosomal_L4"/>
    <property type="match status" value="1"/>
</dbReference>
<comment type="similarity">
    <text evidence="2 8">Belongs to the universal ribosomal protein uL4 family.</text>
</comment>
<dbReference type="GO" id="GO:0005840">
    <property type="term" value="C:ribosome"/>
    <property type="evidence" value="ECO:0007669"/>
    <property type="project" value="UniProtKB-KW"/>
</dbReference>
<dbReference type="InterPro" id="IPR013005">
    <property type="entry name" value="Ribosomal_uL4-like"/>
</dbReference>
<dbReference type="SUPFAM" id="SSF52166">
    <property type="entry name" value="Ribosomal protein L4"/>
    <property type="match status" value="1"/>
</dbReference>
<evidence type="ECO:0000256" key="2">
    <source>
        <dbReference type="ARBA" id="ARBA00010528"/>
    </source>
</evidence>
<feature type="compositionally biased region" description="Basic residues" evidence="9">
    <location>
        <begin position="64"/>
        <end position="75"/>
    </location>
</feature>
<dbReference type="PANTHER" id="PTHR10746:SF17">
    <property type="entry name" value="LARGE RIBOSOMAL SUBUNIT PROTEIN UL4C"/>
    <property type="match status" value="1"/>
</dbReference>
<evidence type="ECO:0000256" key="4">
    <source>
        <dbReference type="ARBA" id="ARBA00022884"/>
    </source>
</evidence>
<dbReference type="InterPro" id="IPR023574">
    <property type="entry name" value="Ribosomal_uL4_dom_sf"/>
</dbReference>
<evidence type="ECO:0000256" key="5">
    <source>
        <dbReference type="ARBA" id="ARBA00022980"/>
    </source>
</evidence>
<name>A0A1G4NSF1_9FLOR</name>
<keyword evidence="10" id="KW-0150">Chloroplast</keyword>
<dbReference type="GO" id="GO:0019843">
    <property type="term" value="F:rRNA binding"/>
    <property type="evidence" value="ECO:0007669"/>
    <property type="project" value="UniProtKB-UniRule"/>
</dbReference>
<keyword evidence="5 8" id="KW-0689">Ribosomal protein</keyword>
<dbReference type="InterPro" id="IPR002136">
    <property type="entry name" value="Ribosomal_uL4"/>
</dbReference>
<evidence type="ECO:0000256" key="7">
    <source>
        <dbReference type="ARBA" id="ARBA00035208"/>
    </source>
</evidence>
<dbReference type="PANTHER" id="PTHR10746">
    <property type="entry name" value="50S RIBOSOMAL PROTEIN L4"/>
    <property type="match status" value="1"/>
</dbReference>
<keyword evidence="4 8" id="KW-0694">RNA-binding</keyword>
<sequence length="214" mass="24199">MTINKTFIEYKINSPNLTTPKNLLISLRVNNNSMYLIHRAFINQITNNRQRSANTKTRSEIRGGGKKPWKQKGTGKARAGSIRSPLWRGGGVIFGPKPKDNRKKINQKEKKIAINSLLVNKKPITLAVDNNVFTIKEPKTKLLSQKLKSLNLDINQKILIITESNNHNLYLATRNLSNVKLFKADQINIACLLKAEKIIITENSLLTIAEVYNV</sequence>
<evidence type="ECO:0000256" key="1">
    <source>
        <dbReference type="ARBA" id="ARBA00004083"/>
    </source>
</evidence>
<comment type="subcellular location">
    <subcellularLocation>
        <location evidence="8">Plastid</location>
        <location evidence="8">Chloroplast</location>
    </subcellularLocation>
</comment>
<feature type="region of interest" description="Disordered" evidence="9">
    <location>
        <begin position="50"/>
        <end position="81"/>
    </location>
</feature>
<reference evidence="10" key="1">
    <citation type="submission" date="2016-10" db="EMBL/GenBank/DDBJ databases">
        <title>Chloroplast genomes as a tool to resolve red algal phylogenies: a case study in the Nemaliales.</title>
        <authorList>
            <person name="Costa J.F."/>
            <person name="Lin S.M."/>
            <person name="Macaya E.C."/>
            <person name="Fernandez-Garcia C."/>
            <person name="Verbruggen H."/>
        </authorList>
    </citation>
    <scope>NUCLEOTIDE SEQUENCE</scope>
    <source>
        <strain evidence="10">HV04060</strain>
    </source>
</reference>
<dbReference type="GO" id="GO:0009507">
    <property type="term" value="C:chloroplast"/>
    <property type="evidence" value="ECO:0007669"/>
    <property type="project" value="UniProtKB-SubCell"/>
</dbReference>
<dbReference type="NCBIfam" id="TIGR03953">
    <property type="entry name" value="rplD_bact"/>
    <property type="match status" value="1"/>
</dbReference>
<dbReference type="RefSeq" id="YP_009313339.1">
    <property type="nucleotide sequence ID" value="NC_031656.1"/>
</dbReference>
<organism evidence="10">
    <name type="scientific">Dichotomaria marginata</name>
    <dbReference type="NCBI Taxonomy" id="268567"/>
    <lineage>
        <taxon>Eukaryota</taxon>
        <taxon>Rhodophyta</taxon>
        <taxon>Florideophyceae</taxon>
        <taxon>Nemaliophycidae</taxon>
        <taxon>Nemaliales</taxon>
        <taxon>Galaxauraceae</taxon>
        <taxon>Dichotomaria</taxon>
    </lineage>
</organism>
<dbReference type="GO" id="GO:0006412">
    <property type="term" value="P:translation"/>
    <property type="evidence" value="ECO:0007669"/>
    <property type="project" value="UniProtKB-UniRule"/>
</dbReference>
<geneLocation type="chloroplast" evidence="10"/>
<accession>A0A1G4NSF1</accession>
<dbReference type="GO" id="GO:1990904">
    <property type="term" value="C:ribonucleoprotein complex"/>
    <property type="evidence" value="ECO:0007669"/>
    <property type="project" value="UniProtKB-KW"/>
</dbReference>
<proteinExistence type="inferred from homology"/>
<evidence type="ECO:0000313" key="10">
    <source>
        <dbReference type="EMBL" id="SCW21593.1"/>
    </source>
</evidence>
<dbReference type="AlphaFoldDB" id="A0A1G4NSF1"/>